<evidence type="ECO:0000259" key="2">
    <source>
        <dbReference type="Pfam" id="PF08334"/>
    </source>
</evidence>
<keyword evidence="4" id="KW-1185">Reference proteome</keyword>
<feature type="domain" description="Type II secretion system protein GspG C-terminal" evidence="2">
    <location>
        <begin position="53"/>
        <end position="154"/>
    </location>
</feature>
<dbReference type="InterPro" id="IPR013545">
    <property type="entry name" value="T2SS_protein-GspG_C"/>
</dbReference>
<dbReference type="Gene3D" id="3.30.700.10">
    <property type="entry name" value="Glycoprotein, Type 4 Pilin"/>
    <property type="match status" value="1"/>
</dbReference>
<dbReference type="AlphaFoldDB" id="A0A1H9EXI8"/>
<dbReference type="OrthoDB" id="9795612at2"/>
<reference evidence="3 4" key="1">
    <citation type="submission" date="2016-10" db="EMBL/GenBank/DDBJ databases">
        <authorList>
            <person name="de Groot N.N."/>
        </authorList>
    </citation>
    <scope>NUCLEOTIDE SEQUENCE [LARGE SCALE GENOMIC DNA]</scope>
    <source>
        <strain evidence="3 4">B25</strain>
    </source>
</reference>
<dbReference type="EMBL" id="FOFU01000003">
    <property type="protein sequence ID" value="SEQ29698.1"/>
    <property type="molecule type" value="Genomic_DNA"/>
</dbReference>
<sequence length="171" mass="18921">MNKKTIYKNLRRFCYGFKKRSEGFTYVETVAVIAIGAVLTAGSVFSASKIISVAKKTAARNQIEQFSSALQTYFLDCGRYPTSEQGLSALWEKPVLYPIPENWDGPYLEREPCNDPWGTDYKYLSAESSIMPSEVPSKLPFILISFGPDGKEDSGAGQSTTGGTDDICSWK</sequence>
<dbReference type="InterPro" id="IPR045584">
    <property type="entry name" value="Pilin-like"/>
</dbReference>
<evidence type="ECO:0000256" key="1">
    <source>
        <dbReference type="SAM" id="MobiDB-lite"/>
    </source>
</evidence>
<dbReference type="Pfam" id="PF08334">
    <property type="entry name" value="T2SSG"/>
    <property type="match status" value="1"/>
</dbReference>
<gene>
    <name evidence="3" type="ORF">SAMN04487977_103296</name>
</gene>
<dbReference type="RefSeq" id="WP_074642570.1">
    <property type="nucleotide sequence ID" value="NZ_FOFU01000003.1"/>
</dbReference>
<dbReference type="SUPFAM" id="SSF54523">
    <property type="entry name" value="Pili subunits"/>
    <property type="match status" value="1"/>
</dbReference>
<feature type="region of interest" description="Disordered" evidence="1">
    <location>
        <begin position="150"/>
        <end position="171"/>
    </location>
</feature>
<protein>
    <submittedName>
        <fullName evidence="3">General secretion pathway protein G</fullName>
    </submittedName>
</protein>
<accession>A0A1H9EXI8</accession>
<evidence type="ECO:0000313" key="3">
    <source>
        <dbReference type="EMBL" id="SEQ29698.1"/>
    </source>
</evidence>
<proteinExistence type="predicted"/>
<dbReference type="Proteomes" id="UP000182360">
    <property type="component" value="Unassembled WGS sequence"/>
</dbReference>
<name>A0A1H9EXI8_9SPIR</name>
<evidence type="ECO:0000313" key="4">
    <source>
        <dbReference type="Proteomes" id="UP000182360"/>
    </source>
</evidence>
<organism evidence="3 4">
    <name type="scientific">Treponema bryantii</name>
    <dbReference type="NCBI Taxonomy" id="163"/>
    <lineage>
        <taxon>Bacteria</taxon>
        <taxon>Pseudomonadati</taxon>
        <taxon>Spirochaetota</taxon>
        <taxon>Spirochaetia</taxon>
        <taxon>Spirochaetales</taxon>
        <taxon>Treponemataceae</taxon>
        <taxon>Treponema</taxon>
    </lineage>
</organism>